<dbReference type="InterPro" id="IPR052411">
    <property type="entry name" value="c-mor_Regulatory_Protein"/>
</dbReference>
<dbReference type="AlphaFoldDB" id="A0A073K067"/>
<gene>
    <name evidence="1" type="ORF">BAMA_18900</name>
</gene>
<accession>A0A073K067</accession>
<dbReference type="NCBIfam" id="NF040785">
    <property type="entry name" value="CD3324_fam"/>
    <property type="match status" value="1"/>
</dbReference>
<name>A0A073K067_9BACI</name>
<evidence type="ECO:0000313" key="2">
    <source>
        <dbReference type="Proteomes" id="UP000027822"/>
    </source>
</evidence>
<dbReference type="Proteomes" id="UP000027822">
    <property type="component" value="Unassembled WGS sequence"/>
</dbReference>
<sequence>MKYVNVNTILPESLITEIQKYVQGEMIYIPKKEKEHGQWGSRSGARKLLDERNEAIKQAFQNGALIPELADEYFLSVDTIKKIVYTKK</sequence>
<organism evidence="1 2">
    <name type="scientific">Bacillus manliponensis</name>
    <dbReference type="NCBI Taxonomy" id="574376"/>
    <lineage>
        <taxon>Bacteria</taxon>
        <taxon>Bacillati</taxon>
        <taxon>Bacillota</taxon>
        <taxon>Bacilli</taxon>
        <taxon>Bacillales</taxon>
        <taxon>Bacillaceae</taxon>
        <taxon>Bacillus</taxon>
        <taxon>Bacillus cereus group</taxon>
    </lineage>
</organism>
<reference evidence="1 2" key="1">
    <citation type="submission" date="2014-06" db="EMBL/GenBank/DDBJ databases">
        <title>Draft genome sequence of Bacillus manliponensis JCM 15802 (MCCC 1A00708).</title>
        <authorList>
            <person name="Lai Q."/>
            <person name="Liu Y."/>
            <person name="Shao Z."/>
        </authorList>
    </citation>
    <scope>NUCLEOTIDE SEQUENCE [LARGE SCALE GENOMIC DNA]</scope>
    <source>
        <strain evidence="1 2">JCM 15802</strain>
    </source>
</reference>
<comment type="caution">
    <text evidence="1">The sequence shown here is derived from an EMBL/GenBank/DDBJ whole genome shotgun (WGS) entry which is preliminary data.</text>
</comment>
<dbReference type="eggNOG" id="COG5566">
    <property type="taxonomic scope" value="Bacteria"/>
</dbReference>
<dbReference type="PANTHER" id="PTHR37812">
    <property type="entry name" value="MU-LIKE PROPHAGE FLUMU PROTEIN C"/>
    <property type="match status" value="1"/>
</dbReference>
<keyword evidence="2" id="KW-1185">Reference proteome</keyword>
<dbReference type="EMBL" id="JOTN01000005">
    <property type="protein sequence ID" value="KEK19847.1"/>
    <property type="molecule type" value="Genomic_DNA"/>
</dbReference>
<dbReference type="SUPFAM" id="SSF46689">
    <property type="entry name" value="Homeodomain-like"/>
    <property type="match status" value="1"/>
</dbReference>
<proteinExistence type="predicted"/>
<dbReference type="RefSeq" id="WP_034637964.1">
    <property type="nucleotide sequence ID" value="NZ_CBCSJC010000010.1"/>
</dbReference>
<dbReference type="PANTHER" id="PTHR37812:SF1">
    <property type="entry name" value="MU-LIKE PROPHAGE FLUMU PROTEIN C"/>
    <property type="match status" value="1"/>
</dbReference>
<protein>
    <submittedName>
        <fullName evidence="1">Uncharacterized protein</fullName>
    </submittedName>
</protein>
<dbReference type="InterPro" id="IPR009057">
    <property type="entry name" value="Homeodomain-like_sf"/>
</dbReference>
<evidence type="ECO:0000313" key="1">
    <source>
        <dbReference type="EMBL" id="KEK19847.1"/>
    </source>
</evidence>
<dbReference type="InterPro" id="IPR049739">
    <property type="entry name" value="YraL-like"/>
</dbReference>
<dbReference type="STRING" id="574376.BAMA_18900"/>
<dbReference type="OrthoDB" id="9800398at2"/>